<feature type="signal peptide" evidence="1">
    <location>
        <begin position="1"/>
        <end position="17"/>
    </location>
</feature>
<evidence type="ECO:0000256" key="1">
    <source>
        <dbReference type="SAM" id="SignalP"/>
    </source>
</evidence>
<reference evidence="2 3" key="1">
    <citation type="submission" date="2021-02" db="EMBL/GenBank/DDBJ databases">
        <title>Genome assembly of Pseudopithomyces chartarum.</title>
        <authorList>
            <person name="Jauregui R."/>
            <person name="Singh J."/>
            <person name="Voisey C."/>
        </authorList>
    </citation>
    <scope>NUCLEOTIDE SEQUENCE [LARGE SCALE GENOMIC DNA]</scope>
    <source>
        <strain evidence="2 3">AGR01</strain>
    </source>
</reference>
<dbReference type="EMBL" id="WVTA01000006">
    <property type="protein sequence ID" value="KAK3209391.1"/>
    <property type="molecule type" value="Genomic_DNA"/>
</dbReference>
<gene>
    <name evidence="2" type="ORF">GRF29_69g1615818</name>
</gene>
<dbReference type="AlphaFoldDB" id="A0AAN6RHB4"/>
<comment type="caution">
    <text evidence="2">The sequence shown here is derived from an EMBL/GenBank/DDBJ whole genome shotgun (WGS) entry which is preliminary data.</text>
</comment>
<sequence length="181" mass="19723">MKFALAFLTTLLTLTTASPTPIPEKRASIRPSFTHTWTDVPSPGYYTASTTGRVLFDPTHPISTHQTFLNNPLRNQQARIGFLKGSASIAEGTRFRVHLSLPDLELQAGVNKAGTNNKRDRHLATFEVERGTGAVKLIELGTFTVPDRGQFTLEIVGDSKNPPVANFWFDAGSAGLTLTKA</sequence>
<keyword evidence="1" id="KW-0732">Signal</keyword>
<proteinExistence type="predicted"/>
<feature type="chain" id="PRO_5042820952" evidence="1">
    <location>
        <begin position="18"/>
        <end position="181"/>
    </location>
</feature>
<keyword evidence="3" id="KW-1185">Reference proteome</keyword>
<name>A0AAN6RHB4_9PLEO</name>
<accession>A0AAN6RHB4</accession>
<evidence type="ECO:0000313" key="3">
    <source>
        <dbReference type="Proteomes" id="UP001280581"/>
    </source>
</evidence>
<organism evidence="2 3">
    <name type="scientific">Pseudopithomyces chartarum</name>
    <dbReference type="NCBI Taxonomy" id="1892770"/>
    <lineage>
        <taxon>Eukaryota</taxon>
        <taxon>Fungi</taxon>
        <taxon>Dikarya</taxon>
        <taxon>Ascomycota</taxon>
        <taxon>Pezizomycotina</taxon>
        <taxon>Dothideomycetes</taxon>
        <taxon>Pleosporomycetidae</taxon>
        <taxon>Pleosporales</taxon>
        <taxon>Massarineae</taxon>
        <taxon>Didymosphaeriaceae</taxon>
        <taxon>Pseudopithomyces</taxon>
    </lineage>
</organism>
<dbReference type="Proteomes" id="UP001280581">
    <property type="component" value="Unassembled WGS sequence"/>
</dbReference>
<protein>
    <submittedName>
        <fullName evidence="2">Uncharacterized protein</fullName>
    </submittedName>
</protein>
<evidence type="ECO:0000313" key="2">
    <source>
        <dbReference type="EMBL" id="KAK3209391.1"/>
    </source>
</evidence>